<reference evidence="2 3" key="1">
    <citation type="submission" date="2017-12" db="EMBL/GenBank/DDBJ databases">
        <title>Comparative genomics of Botrytis spp.</title>
        <authorList>
            <person name="Valero-Jimenez C.A."/>
            <person name="Tapia P."/>
            <person name="Veloso J."/>
            <person name="Silva-Moreno E."/>
            <person name="Staats M."/>
            <person name="Valdes J.H."/>
            <person name="Van Kan J.A.L."/>
        </authorList>
    </citation>
    <scope>NUCLEOTIDE SEQUENCE [LARGE SCALE GENOMIC DNA]</scope>
    <source>
        <strain evidence="2 3">Be9601</strain>
    </source>
</reference>
<feature type="region of interest" description="Disordered" evidence="1">
    <location>
        <begin position="1"/>
        <end position="29"/>
    </location>
</feature>
<evidence type="ECO:0000313" key="2">
    <source>
        <dbReference type="EMBL" id="TGO76052.1"/>
    </source>
</evidence>
<keyword evidence="3" id="KW-1185">Reference proteome</keyword>
<evidence type="ECO:0000256" key="1">
    <source>
        <dbReference type="SAM" id="MobiDB-lite"/>
    </source>
</evidence>
<gene>
    <name evidence="2" type="ORF">BELL_0177g00090</name>
</gene>
<name>A0A4Z1JXR9_9HELO</name>
<sequence>MTIETRSISSTDFATSDENMATSKEPESKTNSLGYVLGMKLPREYAEFEYQESVVAWGNMRRTIMRILVIDTARYFSIPEEIVSPEVIRCRFLVCQGPHMFEDCYCEWCDGTPETGEQGSGPARRKPGLQIPFYHDISKKLPNYKSDSYLNSKPEMDRTNTTKVELFEEQDEVLILLEKLKEKIRTQSSIEASLSACGALFEKQSGTQGFARSQEKAATPWDHNKRAFGDCNREVIETQMSEI</sequence>
<organism evidence="2 3">
    <name type="scientific">Botrytis elliptica</name>
    <dbReference type="NCBI Taxonomy" id="278938"/>
    <lineage>
        <taxon>Eukaryota</taxon>
        <taxon>Fungi</taxon>
        <taxon>Dikarya</taxon>
        <taxon>Ascomycota</taxon>
        <taxon>Pezizomycotina</taxon>
        <taxon>Leotiomycetes</taxon>
        <taxon>Helotiales</taxon>
        <taxon>Sclerotiniaceae</taxon>
        <taxon>Botrytis</taxon>
    </lineage>
</organism>
<evidence type="ECO:0000313" key="3">
    <source>
        <dbReference type="Proteomes" id="UP000297229"/>
    </source>
</evidence>
<protein>
    <submittedName>
        <fullName evidence="2">Uncharacterized protein</fullName>
    </submittedName>
</protein>
<accession>A0A4Z1JXR9</accession>
<dbReference type="AlphaFoldDB" id="A0A4Z1JXR9"/>
<proteinExistence type="predicted"/>
<feature type="compositionally biased region" description="Polar residues" evidence="1">
    <location>
        <begin position="1"/>
        <end position="22"/>
    </location>
</feature>
<comment type="caution">
    <text evidence="2">The sequence shown here is derived from an EMBL/GenBank/DDBJ whole genome shotgun (WGS) entry which is preliminary data.</text>
</comment>
<dbReference type="Proteomes" id="UP000297229">
    <property type="component" value="Unassembled WGS sequence"/>
</dbReference>
<dbReference type="EMBL" id="PQXM01000176">
    <property type="protein sequence ID" value="TGO76052.1"/>
    <property type="molecule type" value="Genomic_DNA"/>
</dbReference>